<feature type="transmembrane region" description="Helical" evidence="1">
    <location>
        <begin position="56"/>
        <end position="81"/>
    </location>
</feature>
<evidence type="ECO:0000313" key="2">
    <source>
        <dbReference type="EMBL" id="HJC06466.1"/>
    </source>
</evidence>
<dbReference type="AlphaFoldDB" id="A0A9D2N1P3"/>
<keyword evidence="1" id="KW-1133">Transmembrane helix</keyword>
<feature type="transmembrane region" description="Helical" evidence="1">
    <location>
        <begin position="12"/>
        <end position="36"/>
    </location>
</feature>
<proteinExistence type="predicted"/>
<evidence type="ECO:0000256" key="1">
    <source>
        <dbReference type="SAM" id="Phobius"/>
    </source>
</evidence>
<evidence type="ECO:0000313" key="3">
    <source>
        <dbReference type="Proteomes" id="UP000823910"/>
    </source>
</evidence>
<dbReference type="Proteomes" id="UP000823910">
    <property type="component" value="Unassembled WGS sequence"/>
</dbReference>
<dbReference type="EMBL" id="DWWT01000048">
    <property type="protein sequence ID" value="HJC06466.1"/>
    <property type="molecule type" value="Genomic_DNA"/>
</dbReference>
<gene>
    <name evidence="2" type="ORF">H9704_09975</name>
</gene>
<keyword evidence="1" id="KW-0812">Transmembrane</keyword>
<keyword evidence="1" id="KW-0472">Membrane</keyword>
<sequence length="164" mass="17734">MNSIYKKKKTSSSASQLATCSLVCGAVGLFFSFFYLPVSLMNASIYPRGAIYGLNGIVLAILGYFPPGLFCGAGGLILAILSRRAPDRQGKGLMGKAIAGIILSILAIGLTLFFFYALISYYDALKDPVLGPQINSYLYELQEQLREQMQQQMIVPESLSASAL</sequence>
<comment type="caution">
    <text evidence="2">The sequence shown here is derived from an EMBL/GenBank/DDBJ whole genome shotgun (WGS) entry which is preliminary data.</text>
</comment>
<name>A0A9D2N1P3_9FIRM</name>
<protein>
    <submittedName>
        <fullName evidence="2">DUF4190 domain-containing protein</fullName>
    </submittedName>
</protein>
<reference evidence="2" key="2">
    <citation type="submission" date="2021-04" db="EMBL/GenBank/DDBJ databases">
        <authorList>
            <person name="Gilroy R."/>
        </authorList>
    </citation>
    <scope>NUCLEOTIDE SEQUENCE</scope>
    <source>
        <strain evidence="2">CHK180-15479</strain>
    </source>
</reference>
<accession>A0A9D2N1P3</accession>
<reference evidence="2" key="1">
    <citation type="journal article" date="2021" name="PeerJ">
        <title>Extensive microbial diversity within the chicken gut microbiome revealed by metagenomics and culture.</title>
        <authorList>
            <person name="Gilroy R."/>
            <person name="Ravi A."/>
            <person name="Getino M."/>
            <person name="Pursley I."/>
            <person name="Horton D.L."/>
            <person name="Alikhan N.F."/>
            <person name="Baker D."/>
            <person name="Gharbi K."/>
            <person name="Hall N."/>
            <person name="Watson M."/>
            <person name="Adriaenssens E.M."/>
            <person name="Foster-Nyarko E."/>
            <person name="Jarju S."/>
            <person name="Secka A."/>
            <person name="Antonio M."/>
            <person name="Oren A."/>
            <person name="Chaudhuri R.R."/>
            <person name="La Ragione R."/>
            <person name="Hildebrand F."/>
            <person name="Pallen M.J."/>
        </authorList>
    </citation>
    <scope>NUCLEOTIDE SEQUENCE</scope>
    <source>
        <strain evidence="2">CHK180-15479</strain>
    </source>
</reference>
<organism evidence="2 3">
    <name type="scientific">Candidatus Enterocloster excrementipullorum</name>
    <dbReference type="NCBI Taxonomy" id="2838559"/>
    <lineage>
        <taxon>Bacteria</taxon>
        <taxon>Bacillati</taxon>
        <taxon>Bacillota</taxon>
        <taxon>Clostridia</taxon>
        <taxon>Lachnospirales</taxon>
        <taxon>Lachnospiraceae</taxon>
        <taxon>Enterocloster</taxon>
    </lineage>
</organism>
<feature type="transmembrane region" description="Helical" evidence="1">
    <location>
        <begin position="93"/>
        <end position="119"/>
    </location>
</feature>